<feature type="domain" description="Anti-sigma-28 factor FlgM C-terminal" evidence="9">
    <location>
        <begin position="45"/>
        <end position="93"/>
    </location>
</feature>
<dbReference type="InterPro" id="IPR007412">
    <property type="entry name" value="FlgM"/>
</dbReference>
<dbReference type="EMBL" id="CP021361">
    <property type="protein sequence ID" value="ART53002.1"/>
    <property type="molecule type" value="Genomic_DNA"/>
</dbReference>
<comment type="similarity">
    <text evidence="1">Belongs to the FlgM family.</text>
</comment>
<reference evidence="10 11" key="1">
    <citation type="submission" date="2017-05" db="EMBL/GenBank/DDBJ databases">
        <title>Polyphasic characterization of four soil-derived phenanthrene-degrading Acidovorax strains and proposal of Acidovorax phenanthrenivorans sp. nov.</title>
        <authorList>
            <person name="Singleton D.R."/>
            <person name="Lee J."/>
            <person name="Dickey A.N."/>
            <person name="Stroud A."/>
            <person name="Scholl E.H."/>
            <person name="Wright F.A."/>
            <person name="Aitken M.D."/>
        </authorList>
    </citation>
    <scope>NUCLEOTIDE SEQUENCE [LARGE SCALE GENOMIC DNA]</scope>
    <source>
        <strain evidence="10">NA3</strain>
    </source>
</reference>
<evidence type="ECO:0000256" key="3">
    <source>
        <dbReference type="ARBA" id="ARBA00022491"/>
    </source>
</evidence>
<dbReference type="RefSeq" id="WP_094098707.1">
    <property type="nucleotide sequence ID" value="NZ_CP021361.1"/>
</dbReference>
<dbReference type="Proteomes" id="UP000194432">
    <property type="component" value="Chromosome 1"/>
</dbReference>
<keyword evidence="4" id="KW-1005">Bacterial flagellum biogenesis</keyword>
<organism evidence="10 11">
    <name type="scientific">Acidovorax carolinensis</name>
    <dbReference type="NCBI Taxonomy" id="553814"/>
    <lineage>
        <taxon>Bacteria</taxon>
        <taxon>Pseudomonadati</taxon>
        <taxon>Pseudomonadota</taxon>
        <taxon>Betaproteobacteria</taxon>
        <taxon>Burkholderiales</taxon>
        <taxon>Comamonadaceae</taxon>
        <taxon>Acidovorax</taxon>
    </lineage>
</organism>
<dbReference type="Pfam" id="PF04316">
    <property type="entry name" value="FlgM"/>
    <property type="match status" value="1"/>
</dbReference>
<evidence type="ECO:0000256" key="2">
    <source>
        <dbReference type="ARBA" id="ARBA00017823"/>
    </source>
</evidence>
<evidence type="ECO:0000256" key="8">
    <source>
        <dbReference type="ARBA" id="ARBA00030117"/>
    </source>
</evidence>
<gene>
    <name evidence="10" type="ORF">CBP34_16890</name>
</gene>
<evidence type="ECO:0000313" key="10">
    <source>
        <dbReference type="EMBL" id="ART53002.1"/>
    </source>
</evidence>
<name>A0A240U5A6_9BURK</name>
<dbReference type="SUPFAM" id="SSF101498">
    <property type="entry name" value="Anti-sigma factor FlgM"/>
    <property type="match status" value="1"/>
</dbReference>
<keyword evidence="10" id="KW-0282">Flagellum</keyword>
<evidence type="ECO:0000313" key="11">
    <source>
        <dbReference type="Proteomes" id="UP000194432"/>
    </source>
</evidence>
<keyword evidence="6" id="KW-0804">Transcription</keyword>
<evidence type="ECO:0000256" key="7">
    <source>
        <dbReference type="ARBA" id="ARBA00024739"/>
    </source>
</evidence>
<dbReference type="NCBIfam" id="TIGR03824">
    <property type="entry name" value="FlgM_jcvi"/>
    <property type="match status" value="1"/>
</dbReference>
<sequence length="105" mass="10475">MKIGQKPELPGALAQSGLSKQAKAPAAAEEAAKGASSASAAGVPVTVSMSARTLAQTARSVGDFDAGRVKAVKAAIDQGTFTVDAGAIADKMLSNAQEIFSRSRG</sequence>
<keyword evidence="3" id="KW-0678">Repressor</keyword>
<keyword evidence="10" id="KW-0969">Cilium</keyword>
<accession>A0A240U5A6</accession>
<dbReference type="GO" id="GO:0044781">
    <property type="term" value="P:bacterial-type flagellum organization"/>
    <property type="evidence" value="ECO:0007669"/>
    <property type="project" value="UniProtKB-KW"/>
</dbReference>
<comment type="function">
    <text evidence="7">Responsible for the coupling of flagellin expression to flagellar assembly by preventing expression of the flagellin genes when a component of the middle class of proteins is defective. It negatively regulates flagellar genes by inhibiting the activity of FliA by directly binding to FliA.</text>
</comment>
<dbReference type="AlphaFoldDB" id="A0A240U5A6"/>
<proteinExistence type="inferred from homology"/>
<dbReference type="GO" id="GO:0045892">
    <property type="term" value="P:negative regulation of DNA-templated transcription"/>
    <property type="evidence" value="ECO:0007669"/>
    <property type="project" value="InterPro"/>
</dbReference>
<keyword evidence="10" id="KW-0966">Cell projection</keyword>
<keyword evidence="5" id="KW-0805">Transcription regulation</keyword>
<evidence type="ECO:0000256" key="1">
    <source>
        <dbReference type="ARBA" id="ARBA00005322"/>
    </source>
</evidence>
<evidence type="ECO:0000256" key="6">
    <source>
        <dbReference type="ARBA" id="ARBA00023163"/>
    </source>
</evidence>
<keyword evidence="11" id="KW-1185">Reference proteome</keyword>
<dbReference type="InterPro" id="IPR035890">
    <property type="entry name" value="Anti-sigma-28_factor_FlgM_sf"/>
</dbReference>
<evidence type="ECO:0000259" key="9">
    <source>
        <dbReference type="Pfam" id="PF04316"/>
    </source>
</evidence>
<dbReference type="KEGG" id="acin:CBP34_16890"/>
<dbReference type="InterPro" id="IPR031316">
    <property type="entry name" value="FlgM_C"/>
</dbReference>
<evidence type="ECO:0000256" key="4">
    <source>
        <dbReference type="ARBA" id="ARBA00022795"/>
    </source>
</evidence>
<protein>
    <recommendedName>
        <fullName evidence="2">Negative regulator of flagellin synthesis</fullName>
    </recommendedName>
    <alternativeName>
        <fullName evidence="8">Anti-sigma-28 factor</fullName>
    </alternativeName>
</protein>
<evidence type="ECO:0000256" key="5">
    <source>
        <dbReference type="ARBA" id="ARBA00023015"/>
    </source>
</evidence>